<keyword evidence="2" id="KW-1185">Reference proteome</keyword>
<accession>A0ACC0VKH3</accession>
<name>A0ACC0VKH3_9STRA</name>
<sequence>MSHPFLVSRTSEKRAKIAIDLLDYKVVELVDTRTRDMFGGMFCDEPGLGKTITMLALILRTKGLFSENSRTNLEIQADADTSSNLRSAPLKDRSIPLQDLVISGASLIIVPDPLVDHWKYQIEVHVAQKALRTFIDENNEDLPSNSKLATYDVVVTSFSRLTKEWRLHRPASVLEKRMPERYGFENTQRYTDGTVRGEASSLLTVHWVRVIVDEGHKLGVQKPTNLMQMARLISAKRRWVMTGTPTPNTLQSADLRFMHGLLVFLRTKPYGEPDGRAWTKAIARPFEQNDPVGFYRLQSLLSRIMIRHTKESIREILPKPIRHTVFIDPTPSEYAQYNVVAAAVRANLVITSMDPHVPGKLHPDSLLNPINRKDAVTVVTNLRFACCGGVSTEIVLSTKAQLETINMLVELEVDSENIAIVTGYLHRVTLPGMTTMCGCCKRELQLLMIVPCGHLCCADCVEDRFLKIGPSCFHCNEVYDPEVFQELQPGFDFCEVDVTKKTKPNSIQNKNRSHQQSGECDCGQMERQGNVVPELVVDASKIYYAANRVRELKKEYARRDIDHESQQSCPARNVKVIIFSQFTEIIWRTKLAFKQQNIATADFITLVNPKARMKALKRFRTDPSLNVLLLSEMGSHGLDLSFVTHVYLMEEVWDKSLEQQVISRAHRMGAQREVYVEKLWMRGSVESEMARIHELDESEETPPRITHDLGPPVRTRKRQRKENKRLLNVAGTKRQKRNRRGDAKKVPTGNKSSFLQRKLDYVLNLLRMVDSSVVAQTRQVRFRVVDEKSNVTIREAVHMMPEYVPRVITSSSARQKLNPRAKLAPREKEKLSKELSVRAVTNDQAVKSKRDSLASKDKHSPWAAAATSTRTPALIGAIITSNLATTPTTNPLSNIHVTKRTSPLNISLSTSTDLTQRPTVNKSTSRNSGAEDIIEIDDDSSPTQPYVQLSGTINVSPKKAKPEVIVIESDSSINCDADNEDNSSNDDSESDSEKVLLSRLVKVAKSYFARRTGTSPSAVNTSGPAQKAVSTLYLDDDETETE</sequence>
<gene>
    <name evidence="1" type="ORF">PsorP6_004618</name>
</gene>
<evidence type="ECO:0000313" key="1">
    <source>
        <dbReference type="EMBL" id="KAI9906440.1"/>
    </source>
</evidence>
<protein>
    <submittedName>
        <fullName evidence="1">Uncharacterized protein</fullName>
    </submittedName>
</protein>
<evidence type="ECO:0000313" key="2">
    <source>
        <dbReference type="Proteomes" id="UP001163321"/>
    </source>
</evidence>
<proteinExistence type="predicted"/>
<dbReference type="Proteomes" id="UP001163321">
    <property type="component" value="Chromosome 8"/>
</dbReference>
<organism evidence="1 2">
    <name type="scientific">Peronosclerospora sorghi</name>
    <dbReference type="NCBI Taxonomy" id="230839"/>
    <lineage>
        <taxon>Eukaryota</taxon>
        <taxon>Sar</taxon>
        <taxon>Stramenopiles</taxon>
        <taxon>Oomycota</taxon>
        <taxon>Peronosporomycetes</taxon>
        <taxon>Peronosporales</taxon>
        <taxon>Peronosporaceae</taxon>
        <taxon>Peronosclerospora</taxon>
    </lineage>
</organism>
<comment type="caution">
    <text evidence="1">The sequence shown here is derived from an EMBL/GenBank/DDBJ whole genome shotgun (WGS) entry which is preliminary data.</text>
</comment>
<dbReference type="EMBL" id="CM047587">
    <property type="protein sequence ID" value="KAI9906440.1"/>
    <property type="molecule type" value="Genomic_DNA"/>
</dbReference>
<reference evidence="1 2" key="1">
    <citation type="journal article" date="2022" name="bioRxiv">
        <title>The genome of the oomycete Peronosclerospora sorghi, a cosmopolitan pathogen of maize and sorghum, is inflated with dispersed pseudogenes.</title>
        <authorList>
            <person name="Fletcher K."/>
            <person name="Martin F."/>
            <person name="Isakeit T."/>
            <person name="Cavanaugh K."/>
            <person name="Magill C."/>
            <person name="Michelmore R."/>
        </authorList>
    </citation>
    <scope>NUCLEOTIDE SEQUENCE [LARGE SCALE GENOMIC DNA]</scope>
    <source>
        <strain evidence="1">P6</strain>
    </source>
</reference>